<dbReference type="GO" id="GO:0016747">
    <property type="term" value="F:acyltransferase activity, transferring groups other than amino-acyl groups"/>
    <property type="evidence" value="ECO:0007669"/>
    <property type="project" value="InterPro"/>
</dbReference>
<dbReference type="Pfam" id="PF00583">
    <property type="entry name" value="Acetyltransf_1"/>
    <property type="match status" value="1"/>
</dbReference>
<dbReference type="AlphaFoldDB" id="A0A1X6Y4Z1"/>
<dbReference type="InterPro" id="IPR016181">
    <property type="entry name" value="Acyl_CoA_acyltransferase"/>
</dbReference>
<name>A0A1X6Y4Z1_9RHOB</name>
<keyword evidence="2" id="KW-0808">Transferase</keyword>
<dbReference type="InterPro" id="IPR000182">
    <property type="entry name" value="GNAT_dom"/>
</dbReference>
<accession>A0A1X6Y4Z1</accession>
<keyword evidence="2" id="KW-0012">Acyltransferase</keyword>
<sequence length="187" mass="20804">MRPDRSAIFGKNKTGPLPIAEKSARMRKQRQVDATSLMAFFSELSEQTLFSRFMIALPTVPPSIFERLCDVDGNRHVGIVALDSNGNLIAEARYIRDQDSETSAEFALSIAEGWRGIGLATSMMKEIETEAQKNGIETLWADVLAENASMLALARKLGYQISRNPHDPCCKLLRKRLSSVQEMKEAA</sequence>
<evidence type="ECO:0000313" key="2">
    <source>
        <dbReference type="EMBL" id="SLN11104.1"/>
    </source>
</evidence>
<evidence type="ECO:0000259" key="1">
    <source>
        <dbReference type="PROSITE" id="PS51186"/>
    </source>
</evidence>
<feature type="domain" description="N-acetyltransferase" evidence="1">
    <location>
        <begin position="24"/>
        <end position="178"/>
    </location>
</feature>
<dbReference type="CDD" id="cd04301">
    <property type="entry name" value="NAT_SF"/>
    <property type="match status" value="1"/>
</dbReference>
<dbReference type="EC" id="2.3.1.-" evidence="2"/>
<dbReference type="SUPFAM" id="SSF55729">
    <property type="entry name" value="Acyl-CoA N-acyltransferases (Nat)"/>
    <property type="match status" value="1"/>
</dbReference>
<protein>
    <submittedName>
        <fullName evidence="2">Acetyltransferase Pat</fullName>
        <ecNumber evidence="2">2.3.1.-</ecNumber>
    </submittedName>
</protein>
<dbReference type="EMBL" id="FWFX01000001">
    <property type="protein sequence ID" value="SLN11104.1"/>
    <property type="molecule type" value="Genomic_DNA"/>
</dbReference>
<dbReference type="Proteomes" id="UP000193061">
    <property type="component" value="Unassembled WGS sequence"/>
</dbReference>
<dbReference type="PROSITE" id="PS51186">
    <property type="entry name" value="GNAT"/>
    <property type="match status" value="1"/>
</dbReference>
<proteinExistence type="predicted"/>
<keyword evidence="3" id="KW-1185">Reference proteome</keyword>
<gene>
    <name evidence="2" type="ORF">ROA7450_00063</name>
</gene>
<organism evidence="2 3">
    <name type="scientific">Roseovarius albus</name>
    <dbReference type="NCBI Taxonomy" id="1247867"/>
    <lineage>
        <taxon>Bacteria</taxon>
        <taxon>Pseudomonadati</taxon>
        <taxon>Pseudomonadota</taxon>
        <taxon>Alphaproteobacteria</taxon>
        <taxon>Rhodobacterales</taxon>
        <taxon>Roseobacteraceae</taxon>
        <taxon>Roseovarius</taxon>
    </lineage>
</organism>
<evidence type="ECO:0000313" key="3">
    <source>
        <dbReference type="Proteomes" id="UP000193061"/>
    </source>
</evidence>
<dbReference type="Gene3D" id="3.40.630.30">
    <property type="match status" value="1"/>
</dbReference>
<reference evidence="2 3" key="1">
    <citation type="submission" date="2017-03" db="EMBL/GenBank/DDBJ databases">
        <authorList>
            <person name="Afonso C.L."/>
            <person name="Miller P.J."/>
            <person name="Scott M.A."/>
            <person name="Spackman E."/>
            <person name="Goraichik I."/>
            <person name="Dimitrov K.M."/>
            <person name="Suarez D.L."/>
            <person name="Swayne D.E."/>
        </authorList>
    </citation>
    <scope>NUCLEOTIDE SEQUENCE [LARGE SCALE GENOMIC DNA]</scope>
    <source>
        <strain evidence="2 3">CECT 7450</strain>
    </source>
</reference>